<protein>
    <submittedName>
        <fullName evidence="2">Uncharacterized protein</fullName>
    </submittedName>
</protein>
<keyword evidence="1" id="KW-1133">Transmembrane helix</keyword>
<dbReference type="OrthoDB" id="5834443at2759"/>
<dbReference type="AlphaFoldDB" id="G0M8U0"/>
<dbReference type="Pfam" id="PF10318">
    <property type="entry name" value="7TM_GPCR_Srh"/>
    <property type="match status" value="1"/>
</dbReference>
<keyword evidence="3" id="KW-1185">Reference proteome</keyword>
<feature type="transmembrane region" description="Helical" evidence="1">
    <location>
        <begin position="85"/>
        <end position="105"/>
    </location>
</feature>
<evidence type="ECO:0000313" key="3">
    <source>
        <dbReference type="Proteomes" id="UP000008068"/>
    </source>
</evidence>
<dbReference type="HOGENOM" id="CLU_042960_1_1_1"/>
<dbReference type="PANTHER" id="PTHR22941:SF303">
    <property type="entry name" value="SERPENTINE RECEPTOR, CLASS H"/>
    <property type="match status" value="1"/>
</dbReference>
<name>G0M8U0_CAEBE</name>
<gene>
    <name evidence="2" type="ORF">CAEBREN_14923</name>
</gene>
<evidence type="ECO:0000313" key="2">
    <source>
        <dbReference type="EMBL" id="EGT30947.1"/>
    </source>
</evidence>
<sequence length="398" mass="45748">MADKNATLFYEQNVKNNIMSSNMFRFLHFSFYLPSYQKMFLSYLHTPEFLSTSLWIIFILELPLHIFGAYCILIKTPKLMKSVKWIMLNLHFWSVALDWGITFLTKPFVLFPAMAGIPLGVLSSLGVPTGIQIYLIVTLFCGESYSEKKIFRVEFPVECAAIVSIFENRYYLTFGKNTLWRHVRNPFMIFNYFLASSIFLPAYLNAPDQASGLQKLYEHLPELPDYIHNLNLYVIATEYSMVIGPVVFMGALLLSEALAFMVLMYLGTQKALKLMTMSENTVYMHRRFLRALYIQTCVIILNMGVPLFYLGLAVPLNYYNQAANNICFIVYALHGLSSTIVMIWIHKPYRTTFLKIFCCRKSKPVAEERRKSGTDGITKSTFNITICNVNIVLNANAT</sequence>
<feature type="transmembrane region" description="Helical" evidence="1">
    <location>
        <begin position="288"/>
        <end position="310"/>
    </location>
</feature>
<accession>G0M8U0</accession>
<proteinExistence type="predicted"/>
<dbReference type="EMBL" id="GL379787">
    <property type="protein sequence ID" value="EGT30947.1"/>
    <property type="molecule type" value="Genomic_DNA"/>
</dbReference>
<dbReference type="eggNOG" id="ENOG502SY7B">
    <property type="taxonomic scope" value="Eukaryota"/>
</dbReference>
<feature type="transmembrane region" description="Helical" evidence="1">
    <location>
        <begin position="117"/>
        <end position="142"/>
    </location>
</feature>
<feature type="transmembrane region" description="Helical" evidence="1">
    <location>
        <begin position="186"/>
        <end position="204"/>
    </location>
</feature>
<evidence type="ECO:0000256" key="1">
    <source>
        <dbReference type="SAM" id="Phobius"/>
    </source>
</evidence>
<feature type="transmembrane region" description="Helical" evidence="1">
    <location>
        <begin position="49"/>
        <end position="73"/>
    </location>
</feature>
<dbReference type="InParanoid" id="G0M8U0"/>
<organism evidence="3">
    <name type="scientific">Caenorhabditis brenneri</name>
    <name type="common">Nematode worm</name>
    <dbReference type="NCBI Taxonomy" id="135651"/>
    <lineage>
        <taxon>Eukaryota</taxon>
        <taxon>Metazoa</taxon>
        <taxon>Ecdysozoa</taxon>
        <taxon>Nematoda</taxon>
        <taxon>Chromadorea</taxon>
        <taxon>Rhabditida</taxon>
        <taxon>Rhabditina</taxon>
        <taxon>Rhabditomorpha</taxon>
        <taxon>Rhabditoidea</taxon>
        <taxon>Rhabditidae</taxon>
        <taxon>Peloderinae</taxon>
        <taxon>Caenorhabditis</taxon>
    </lineage>
</organism>
<feature type="transmembrane region" description="Helical" evidence="1">
    <location>
        <begin position="242"/>
        <end position="267"/>
    </location>
</feature>
<dbReference type="InterPro" id="IPR019422">
    <property type="entry name" value="7TM_GPCR_serpentine_rcpt_Srh"/>
</dbReference>
<dbReference type="OMA" id="KWIMLNL"/>
<feature type="transmembrane region" description="Helical" evidence="1">
    <location>
        <begin position="322"/>
        <end position="345"/>
    </location>
</feature>
<dbReference type="Proteomes" id="UP000008068">
    <property type="component" value="Unassembled WGS sequence"/>
</dbReference>
<keyword evidence="1" id="KW-0472">Membrane</keyword>
<keyword evidence="1" id="KW-0812">Transmembrane</keyword>
<dbReference type="InterPro" id="IPR053220">
    <property type="entry name" value="Nematode_rcpt-like_serp_H"/>
</dbReference>
<reference evidence="3" key="1">
    <citation type="submission" date="2011-07" db="EMBL/GenBank/DDBJ databases">
        <authorList>
            <consortium name="Caenorhabditis brenneri Sequencing and Analysis Consortium"/>
            <person name="Wilson R.K."/>
        </authorList>
    </citation>
    <scope>NUCLEOTIDE SEQUENCE [LARGE SCALE GENOMIC DNA]</scope>
    <source>
        <strain evidence="3">PB2801</strain>
    </source>
</reference>
<dbReference type="PANTHER" id="PTHR22941">
    <property type="entry name" value="SERPENTINE RECEPTOR"/>
    <property type="match status" value="1"/>
</dbReference>